<dbReference type="EMBL" id="QOQW01000002">
    <property type="protein sequence ID" value="RCK81437.1"/>
    <property type="molecule type" value="Genomic_DNA"/>
</dbReference>
<evidence type="ECO:0000256" key="8">
    <source>
        <dbReference type="SAM" id="MobiDB-lite"/>
    </source>
</evidence>
<keyword evidence="6" id="KW-0472">Membrane</keyword>
<sequence length="622" mass="67585">MKPLFPVFRHGMPARLRLVLILLVWWASRPTICLGQTQDLSATPAGLASGAVAAASAAVVAPEAPASASPDLVAAPSPSQVDEPGERPAPPAALSSAHILEAISSVLPPGLRLDPSVVIPEEEPDLLTPAVASRTTMSLSLAEALSLALAHQPDLEVKRLEIGRQEQGIELGRIAFDPTVTAAWSMSDRLGKQITQTGTINENISNRTQAEAGWSRTSPSGTRVAVGLTMTRGRSARAPNLFDTRLGLDLTHPLRRGAGHAVNLVGVRQAELDVRVAQEEVEGYVLALLAEVEHAYWQLLLSRQELAIVRSSARLARQQQEETARRIALGSLPESELAAAAAEVALREEAVINAESAVERARIGLLRLVNPDAEHFWMTNVTLTDLPEIPDFEIRSAEPHLHQALTTRPELQRARLLLERDELELVRTRNGLLPRLDFFVTLGKTGYAQTFGETFQEFGQRAYDLQAGLRFDLTPGRRQARALDQRARYSRQQRQEALRNLQRLIQEEVLRAILEVQRALQQVKATAQTVARQREKRRAEEIKFQVGKTTAFQVAQAQRDEAASEIAALKARIGVLNALTDLYRADGSLAARRGVVVAAGAPPLATGPAGHAAPRGAATPRP</sequence>
<evidence type="ECO:0000256" key="1">
    <source>
        <dbReference type="ARBA" id="ARBA00004442"/>
    </source>
</evidence>
<evidence type="ECO:0000313" key="9">
    <source>
        <dbReference type="EMBL" id="RCK81437.1"/>
    </source>
</evidence>
<evidence type="ECO:0000256" key="5">
    <source>
        <dbReference type="ARBA" id="ARBA00022692"/>
    </source>
</evidence>
<comment type="subcellular location">
    <subcellularLocation>
        <location evidence="1">Cell outer membrane</location>
    </subcellularLocation>
</comment>
<dbReference type="PANTHER" id="PTHR30026:SF23">
    <property type="entry name" value="TO APRF-PUTATIVE OUTER MEMBRANE EFFLUX PROTEIN OR SECRETED ALKALINE PHOSPHATASE-RELATED"/>
    <property type="match status" value="1"/>
</dbReference>
<dbReference type="Gene3D" id="1.20.1600.10">
    <property type="entry name" value="Outer membrane efflux proteins (OEP)"/>
    <property type="match status" value="1"/>
</dbReference>
<keyword evidence="7" id="KW-0998">Cell outer membrane</keyword>
<reference evidence="9 10" key="1">
    <citation type="submission" date="2018-05" db="EMBL/GenBank/DDBJ databases">
        <title>A metagenomic window into the 2 km-deep terrestrial subsurface aquifer revealed taxonomically and functionally diverse microbial community comprising novel uncultured bacterial lineages.</title>
        <authorList>
            <person name="Kadnikov V.V."/>
            <person name="Mardanov A.V."/>
            <person name="Beletsky A.V."/>
            <person name="Banks D."/>
            <person name="Pimenov N.V."/>
            <person name="Frank Y.A."/>
            <person name="Karnachuk O.V."/>
            <person name="Ravin N.V."/>
        </authorList>
    </citation>
    <scope>NUCLEOTIDE SEQUENCE [LARGE SCALE GENOMIC DNA]</scope>
    <source>
        <strain evidence="9">BY5</strain>
    </source>
</reference>
<comment type="caution">
    <text evidence="9">The sequence shown here is derived from an EMBL/GenBank/DDBJ whole genome shotgun (WGS) entry which is preliminary data.</text>
</comment>
<feature type="region of interest" description="Disordered" evidence="8">
    <location>
        <begin position="68"/>
        <end position="92"/>
    </location>
</feature>
<accession>A0A367ZUB2</accession>
<protein>
    <submittedName>
        <fullName evidence="9">Type I secretion system, outer membrane component LapE</fullName>
    </submittedName>
</protein>
<dbReference type="Proteomes" id="UP000252355">
    <property type="component" value="Unassembled WGS sequence"/>
</dbReference>
<feature type="region of interest" description="Disordered" evidence="8">
    <location>
        <begin position="601"/>
        <end position="622"/>
    </location>
</feature>
<proteinExistence type="inferred from homology"/>
<name>A0A367ZUB2_9BACT</name>
<gene>
    <name evidence="9" type="ORF">OZSIB_2306</name>
</gene>
<dbReference type="InterPro" id="IPR003423">
    <property type="entry name" value="OMP_efflux"/>
</dbReference>
<evidence type="ECO:0000256" key="7">
    <source>
        <dbReference type="ARBA" id="ARBA00023237"/>
    </source>
</evidence>
<dbReference type="SUPFAM" id="SSF56954">
    <property type="entry name" value="Outer membrane efflux proteins (OEP)"/>
    <property type="match status" value="1"/>
</dbReference>
<keyword evidence="5" id="KW-0812">Transmembrane</keyword>
<organism evidence="9 10">
    <name type="scientific">Candidatus Ozemobacter sibiricus</name>
    <dbReference type="NCBI Taxonomy" id="2268124"/>
    <lineage>
        <taxon>Bacteria</taxon>
        <taxon>Candidatus Ozemobacteria</taxon>
        <taxon>Candidatus Ozemobacterales</taxon>
        <taxon>Candidatus Ozemobacteraceae</taxon>
        <taxon>Candidatus Ozemobacter</taxon>
    </lineage>
</organism>
<evidence type="ECO:0000256" key="4">
    <source>
        <dbReference type="ARBA" id="ARBA00022452"/>
    </source>
</evidence>
<dbReference type="InterPro" id="IPR051906">
    <property type="entry name" value="TolC-like"/>
</dbReference>
<evidence type="ECO:0000313" key="10">
    <source>
        <dbReference type="Proteomes" id="UP000252355"/>
    </source>
</evidence>
<dbReference type="AlphaFoldDB" id="A0A367ZUB2"/>
<evidence type="ECO:0000256" key="2">
    <source>
        <dbReference type="ARBA" id="ARBA00007613"/>
    </source>
</evidence>
<keyword evidence="4" id="KW-1134">Transmembrane beta strand</keyword>
<evidence type="ECO:0000256" key="3">
    <source>
        <dbReference type="ARBA" id="ARBA00022448"/>
    </source>
</evidence>
<comment type="similarity">
    <text evidence="2">Belongs to the outer membrane factor (OMF) (TC 1.B.17) family.</text>
</comment>
<dbReference type="GO" id="GO:1990281">
    <property type="term" value="C:efflux pump complex"/>
    <property type="evidence" value="ECO:0007669"/>
    <property type="project" value="TreeGrafter"/>
</dbReference>
<keyword evidence="3" id="KW-0813">Transport</keyword>
<dbReference type="GO" id="GO:0015562">
    <property type="term" value="F:efflux transmembrane transporter activity"/>
    <property type="evidence" value="ECO:0007669"/>
    <property type="project" value="InterPro"/>
</dbReference>
<dbReference type="Pfam" id="PF02321">
    <property type="entry name" value="OEP"/>
    <property type="match status" value="2"/>
</dbReference>
<dbReference type="PANTHER" id="PTHR30026">
    <property type="entry name" value="OUTER MEMBRANE PROTEIN TOLC"/>
    <property type="match status" value="1"/>
</dbReference>
<dbReference type="GO" id="GO:0009279">
    <property type="term" value="C:cell outer membrane"/>
    <property type="evidence" value="ECO:0007669"/>
    <property type="project" value="UniProtKB-SubCell"/>
</dbReference>
<evidence type="ECO:0000256" key="6">
    <source>
        <dbReference type="ARBA" id="ARBA00023136"/>
    </source>
</evidence>
<dbReference type="GO" id="GO:0015288">
    <property type="term" value="F:porin activity"/>
    <property type="evidence" value="ECO:0007669"/>
    <property type="project" value="TreeGrafter"/>
</dbReference>